<gene>
    <name evidence="2" type="ORF">SIL20_00010</name>
</gene>
<proteinExistence type="predicted"/>
<sequence length="142" mass="16301">MRYLFVVLLSLSFASYASDDFGVWATTCDDDGFYFPLEQKTSPLVVNDNQIVVSIHSSPISNGIVDVYFDGPLDLGRGGMNIKWDDMDKTKKIAEFNYNNESGYLKWFGFFNKKEGKYVWTKDPDFVQSYSHNGVVRMQKCE</sequence>
<evidence type="ECO:0000256" key="1">
    <source>
        <dbReference type="SAM" id="SignalP"/>
    </source>
</evidence>
<protein>
    <submittedName>
        <fullName evidence="2">Uncharacterized protein</fullName>
    </submittedName>
</protein>
<organism evidence="2 3">
    <name type="scientific">Scandinavium lactucae</name>
    <dbReference type="NCBI Taxonomy" id="3095028"/>
    <lineage>
        <taxon>Bacteria</taxon>
        <taxon>Pseudomonadati</taxon>
        <taxon>Pseudomonadota</taxon>
        <taxon>Gammaproteobacteria</taxon>
        <taxon>Enterobacterales</taxon>
        <taxon>Enterobacteriaceae</taxon>
        <taxon>Scandinavium</taxon>
    </lineage>
</organism>
<name>A0AAJ2S5B1_9ENTR</name>
<keyword evidence="1" id="KW-0732">Signal</keyword>
<dbReference type="EMBL" id="JAWXRC010000001">
    <property type="protein sequence ID" value="MDX6029913.1"/>
    <property type="molecule type" value="Genomic_DNA"/>
</dbReference>
<comment type="caution">
    <text evidence="2">The sequence shown here is derived from an EMBL/GenBank/DDBJ whole genome shotgun (WGS) entry which is preliminary data.</text>
</comment>
<evidence type="ECO:0000313" key="3">
    <source>
        <dbReference type="Proteomes" id="UP001282336"/>
    </source>
</evidence>
<feature type="signal peptide" evidence="1">
    <location>
        <begin position="1"/>
        <end position="17"/>
    </location>
</feature>
<dbReference type="AlphaFoldDB" id="A0AAJ2S5B1"/>
<dbReference type="RefSeq" id="WP_319626554.1">
    <property type="nucleotide sequence ID" value="NZ_JAWXRB010000013.1"/>
</dbReference>
<reference evidence="2" key="1">
    <citation type="submission" date="2023-11" db="EMBL/GenBank/DDBJ databases">
        <title>Scandinavium wanjuensis sp. nov., isolated from lettuce South Korea.</title>
        <authorList>
            <person name="Park J."/>
            <person name="Park S."/>
            <person name="Oh K.K."/>
            <person name="Cho G.S."/>
            <person name="Franz C.M.A.P."/>
        </authorList>
    </citation>
    <scope>NUCLEOTIDE SEQUENCE</scope>
    <source>
        <strain evidence="2">V105_12</strain>
    </source>
</reference>
<evidence type="ECO:0000313" key="2">
    <source>
        <dbReference type="EMBL" id="MDX6029913.1"/>
    </source>
</evidence>
<dbReference type="Proteomes" id="UP001282336">
    <property type="component" value="Unassembled WGS sequence"/>
</dbReference>
<accession>A0AAJ2S5B1</accession>
<feature type="chain" id="PRO_5042516520" evidence="1">
    <location>
        <begin position="18"/>
        <end position="142"/>
    </location>
</feature>